<evidence type="ECO:0000256" key="2">
    <source>
        <dbReference type="ARBA" id="ARBA00022803"/>
    </source>
</evidence>
<dbReference type="PANTHER" id="PTHR45586">
    <property type="entry name" value="TPR REPEAT-CONTAINING PROTEIN PA4667"/>
    <property type="match status" value="1"/>
</dbReference>
<dbReference type="EMBL" id="JWLW01000006">
    <property type="protein sequence ID" value="KHT55819.1"/>
    <property type="molecule type" value="Genomic_DNA"/>
</dbReference>
<dbReference type="OrthoDB" id="192575at2"/>
<dbReference type="Proteomes" id="UP000031197">
    <property type="component" value="Unassembled WGS sequence"/>
</dbReference>
<dbReference type="AlphaFoldDB" id="A0A0B3ZBS7"/>
<evidence type="ECO:0000256" key="3">
    <source>
        <dbReference type="SAM" id="SignalP"/>
    </source>
</evidence>
<dbReference type="InterPro" id="IPR051012">
    <property type="entry name" value="CellSynth/LPSAsmb/PSIAsmb"/>
</dbReference>
<dbReference type="InterPro" id="IPR011990">
    <property type="entry name" value="TPR-like_helical_dom_sf"/>
</dbReference>
<reference evidence="4 5" key="1">
    <citation type="submission" date="2014-12" db="EMBL/GenBank/DDBJ databases">
        <title>Genome sequencing of Alteromonas marina AD001.</title>
        <authorList>
            <person name="Adrian T.G.S."/>
            <person name="Chan K.G."/>
        </authorList>
    </citation>
    <scope>NUCLEOTIDE SEQUENCE [LARGE SCALE GENOMIC DNA]</scope>
    <source>
        <strain evidence="4 5">AD001</strain>
    </source>
</reference>
<proteinExistence type="predicted"/>
<accession>A0A0B3ZBS7</accession>
<dbReference type="Gene3D" id="1.25.40.10">
    <property type="entry name" value="Tetratricopeptide repeat domain"/>
    <property type="match status" value="1"/>
</dbReference>
<evidence type="ECO:0000256" key="1">
    <source>
        <dbReference type="ARBA" id="ARBA00022737"/>
    </source>
</evidence>
<dbReference type="Pfam" id="PF13181">
    <property type="entry name" value="TPR_8"/>
    <property type="match status" value="1"/>
</dbReference>
<keyword evidence="2" id="KW-0802">TPR repeat</keyword>
<dbReference type="RefSeq" id="WP_039217384.1">
    <property type="nucleotide sequence ID" value="NZ_JWLW01000006.1"/>
</dbReference>
<protein>
    <recommendedName>
        <fullName evidence="6">Tetratricopeptide repeat protein</fullName>
    </recommendedName>
</protein>
<keyword evidence="5" id="KW-1185">Reference proteome</keyword>
<keyword evidence="3" id="KW-0732">Signal</keyword>
<sequence>MRMRKLVTSVLCACSFVAVQPSAYAEANTVKQGIVAENSNDVELLKASFKQGDFAHVVDVLDDVKNKSPEQHNMLISALMNIDLDDAEEAAEQFILKYSDDYRAYHTHASVMGAQASSSIFSALGYAKKAKKSLEKAVEIAPENVEVYQALMQFHLMAPSIAGGDMDEAMNLTQKIAALDKTEGQFALARVYLEEEQETKAKAIFASLIDDEQTQIRARVELGSFYLSDEQYDSSFEILSPLTDIELTEVTKAENDAWDIYQKRKISLMYGKYRLGQVAVESGEYTELGIKALKDYLQNYETTAIDTESLPTPSWAQLRLAELLLNAGQIDEAQRVVNTMTEEKDERFAKVLKKIKKALKKRAAA</sequence>
<evidence type="ECO:0000313" key="4">
    <source>
        <dbReference type="EMBL" id="KHT55819.1"/>
    </source>
</evidence>
<feature type="chain" id="PRO_5002087357" description="Tetratricopeptide repeat protein" evidence="3">
    <location>
        <begin position="26"/>
        <end position="365"/>
    </location>
</feature>
<gene>
    <name evidence="4" type="ORF">RJ41_04215</name>
</gene>
<dbReference type="InterPro" id="IPR019734">
    <property type="entry name" value="TPR_rpt"/>
</dbReference>
<evidence type="ECO:0000313" key="5">
    <source>
        <dbReference type="Proteomes" id="UP000031197"/>
    </source>
</evidence>
<keyword evidence="1" id="KW-0677">Repeat</keyword>
<name>A0A0B3ZBS7_9ALTE</name>
<evidence type="ECO:0008006" key="6">
    <source>
        <dbReference type="Google" id="ProtNLM"/>
    </source>
</evidence>
<dbReference type="SUPFAM" id="SSF48452">
    <property type="entry name" value="TPR-like"/>
    <property type="match status" value="1"/>
</dbReference>
<dbReference type="Pfam" id="PF14559">
    <property type="entry name" value="TPR_19"/>
    <property type="match status" value="1"/>
</dbReference>
<comment type="caution">
    <text evidence="4">The sequence shown here is derived from an EMBL/GenBank/DDBJ whole genome shotgun (WGS) entry which is preliminary data.</text>
</comment>
<dbReference type="PANTHER" id="PTHR45586:SF1">
    <property type="entry name" value="LIPOPOLYSACCHARIDE ASSEMBLY PROTEIN B"/>
    <property type="match status" value="1"/>
</dbReference>
<feature type="signal peptide" evidence="3">
    <location>
        <begin position="1"/>
        <end position="25"/>
    </location>
</feature>
<organism evidence="4 5">
    <name type="scientific">Alteromonas marina</name>
    <dbReference type="NCBI Taxonomy" id="203795"/>
    <lineage>
        <taxon>Bacteria</taxon>
        <taxon>Pseudomonadati</taxon>
        <taxon>Pseudomonadota</taxon>
        <taxon>Gammaproteobacteria</taxon>
        <taxon>Alteromonadales</taxon>
        <taxon>Alteromonadaceae</taxon>
        <taxon>Alteromonas/Salinimonas group</taxon>
        <taxon>Alteromonas</taxon>
    </lineage>
</organism>